<dbReference type="GO" id="GO:0005794">
    <property type="term" value="C:Golgi apparatus"/>
    <property type="evidence" value="ECO:0007669"/>
    <property type="project" value="TreeGrafter"/>
</dbReference>
<reference evidence="8" key="1">
    <citation type="submission" date="2016-11" db="UniProtKB">
        <authorList>
            <consortium name="WormBaseParasite"/>
        </authorList>
    </citation>
    <scope>IDENTIFICATION</scope>
</reference>
<evidence type="ECO:0000256" key="1">
    <source>
        <dbReference type="ARBA" id="ARBA00004240"/>
    </source>
</evidence>
<dbReference type="GO" id="GO:0008289">
    <property type="term" value="F:lipid binding"/>
    <property type="evidence" value="ECO:0007669"/>
    <property type="project" value="InterPro"/>
</dbReference>
<organism evidence="7 8">
    <name type="scientific">Steinernema glaseri</name>
    <dbReference type="NCBI Taxonomy" id="37863"/>
    <lineage>
        <taxon>Eukaryota</taxon>
        <taxon>Metazoa</taxon>
        <taxon>Ecdysozoa</taxon>
        <taxon>Nematoda</taxon>
        <taxon>Chromadorea</taxon>
        <taxon>Rhabditida</taxon>
        <taxon>Tylenchina</taxon>
        <taxon>Panagrolaimomorpha</taxon>
        <taxon>Strongyloidoidea</taxon>
        <taxon>Steinernematidae</taxon>
        <taxon>Steinernema</taxon>
    </lineage>
</organism>
<dbReference type="GO" id="GO:0042157">
    <property type="term" value="P:lipoprotein metabolic process"/>
    <property type="evidence" value="ECO:0007669"/>
    <property type="project" value="TreeGrafter"/>
</dbReference>
<feature type="chain" id="PRO_5009312464" evidence="5">
    <location>
        <begin position="19"/>
        <end position="915"/>
    </location>
</feature>
<evidence type="ECO:0000256" key="2">
    <source>
        <dbReference type="ARBA" id="ARBA00022448"/>
    </source>
</evidence>
<dbReference type="Pfam" id="PF19444">
    <property type="entry name" value="MTP_lip_bd"/>
    <property type="match status" value="1"/>
</dbReference>
<dbReference type="Gene3D" id="1.25.10.20">
    <property type="entry name" value="Vitellinogen, superhelical"/>
    <property type="match status" value="1"/>
</dbReference>
<name>A0A1I7YR79_9BILA</name>
<feature type="domain" description="MTP large subunit lipid-binding" evidence="6">
    <location>
        <begin position="668"/>
        <end position="874"/>
    </location>
</feature>
<protein>
    <submittedName>
        <fullName evidence="8">MTP_lip_bd domain-containing protein</fullName>
    </submittedName>
</protein>
<dbReference type="GO" id="GO:0005548">
    <property type="term" value="F:phospholipid transporter activity"/>
    <property type="evidence" value="ECO:0007669"/>
    <property type="project" value="InterPro"/>
</dbReference>
<dbReference type="PANTHER" id="PTHR13024:SF0">
    <property type="entry name" value="MICROSOMAL TRIACYLGLYCEROL TRANSFER PROTEIN"/>
    <property type="match status" value="1"/>
</dbReference>
<comment type="subcellular location">
    <subcellularLocation>
        <location evidence="1">Endoplasmic reticulum</location>
    </subcellularLocation>
</comment>
<evidence type="ECO:0000259" key="6">
    <source>
        <dbReference type="Pfam" id="PF19444"/>
    </source>
</evidence>
<evidence type="ECO:0000313" key="8">
    <source>
        <dbReference type="WBParaSite" id="L893_g18888.t1"/>
    </source>
</evidence>
<dbReference type="SUPFAM" id="SSF48431">
    <property type="entry name" value="Lipovitellin-phosvitin complex, superhelical domain"/>
    <property type="match status" value="1"/>
</dbReference>
<accession>A0A1I7YR79</accession>
<keyword evidence="2" id="KW-0813">Transport</keyword>
<dbReference type="GO" id="GO:0016323">
    <property type="term" value="C:basolateral plasma membrane"/>
    <property type="evidence" value="ECO:0007669"/>
    <property type="project" value="TreeGrafter"/>
</dbReference>
<dbReference type="GO" id="GO:0005783">
    <property type="term" value="C:endoplasmic reticulum"/>
    <property type="evidence" value="ECO:0007669"/>
    <property type="project" value="UniProtKB-SubCell"/>
</dbReference>
<evidence type="ECO:0000256" key="4">
    <source>
        <dbReference type="ARBA" id="ARBA00022824"/>
    </source>
</evidence>
<dbReference type="InterPro" id="IPR039988">
    <property type="entry name" value="MTTP"/>
</dbReference>
<feature type="signal peptide" evidence="5">
    <location>
        <begin position="1"/>
        <end position="18"/>
    </location>
</feature>
<keyword evidence="7" id="KW-1185">Reference proteome</keyword>
<dbReference type="InterPro" id="IPR011030">
    <property type="entry name" value="Lipovitellin_superhlx_dom"/>
</dbReference>
<dbReference type="Proteomes" id="UP000095287">
    <property type="component" value="Unplaced"/>
</dbReference>
<dbReference type="WBParaSite" id="L893_g18888.t1">
    <property type="protein sequence ID" value="L893_g18888.t1"/>
    <property type="gene ID" value="L893_g18888"/>
</dbReference>
<keyword evidence="3 5" id="KW-0732">Signal</keyword>
<dbReference type="InterPro" id="IPR045811">
    <property type="entry name" value="MTP_lip-bd"/>
</dbReference>
<proteinExistence type="predicted"/>
<evidence type="ECO:0000256" key="5">
    <source>
        <dbReference type="SAM" id="SignalP"/>
    </source>
</evidence>
<evidence type="ECO:0000313" key="7">
    <source>
        <dbReference type="Proteomes" id="UP000095287"/>
    </source>
</evidence>
<sequence>MLARRFVLFFALLALTWAAEEPVPTEDAKDNAKKPDGIDVSNMKLDASKMPNKTRLLEYEYLYKSHTSLFENSIYSKHKVDVALEAKFKFETLHHDPRGRVLARYELIECVSGPCEGDVPVFYLDYIQGGNNIKGLYAKLNSPDQKITWNVVIAAIYGIYSPAISGAGDRQNVNTPFGLCSFTFGRPEDKRFTRKIDGCHIGGERNQSLVDSAIVHNYKQDVLYIQNTKHDADIVLTEIKEKFEIRSPLHKGFTMFVDARTDLEMMNRTRKYVLRYCPYGTLAGDCATDVFGATFIGSDWREIKKNIDMGLYTPSKFEKAVHVYRNHLYEMGDSETCDKHSKLFGNMVKAAVEANPAELEAALRKPENDIIMTPLAQVIAAVGSVEALNLGKTVLTTEAPDVLIPFVRGLAFTTRISDALNKIVADWRKDVCATEGSEELCAELSFTLATLLRRKCETTTSNLNICNKGKDVMLNEFFDELTSCKDDYCAAQSLKVLANLPLEQSFNYALSFICNPAHNAKVSEAALKLLSIRSVEKIDSSFIKKLVRIFRNVCERESTRTESLLALDILLKAAPLHQTVGTYLLRTETVNPVDQEKWAYFYDAINASRFRSEKTDDYWKRMRNFRIFRPNWAQRSLIAFSNARSTKAAEVGPAKIFFDSREEFESGGLFKRSQFGVDLLFGLNRLSHLFELNLDSTGLAASLGDNEVNTDGEDSEDLSASAQMMLFNHRSPDRVFFEGYSDLMSAVWGADGHTAKLHEDNVVFRHFTNSLPLISGIALKWNTVGVFSMKIFGSMEVSLWNRDSNTDVFTNVSISVDNSFELFNAKGSLGRSAATFGLVGSININTKAEFLEEPYANCITTSHGATQIIRSYNYKNGPNPGMTFTREVVVPGSTFADTGKKTQSCRHFHLKGLDN</sequence>
<dbReference type="AlphaFoldDB" id="A0A1I7YR79"/>
<dbReference type="PANTHER" id="PTHR13024">
    <property type="entry name" value="MICROSOMAL TRIGLYCERIDE TRANSFER PROTEIN, LARGE SUBUNIT"/>
    <property type="match status" value="1"/>
</dbReference>
<keyword evidence="4" id="KW-0256">Endoplasmic reticulum</keyword>
<evidence type="ECO:0000256" key="3">
    <source>
        <dbReference type="ARBA" id="ARBA00022729"/>
    </source>
</evidence>